<evidence type="ECO:0000256" key="8">
    <source>
        <dbReference type="RuleBase" id="RU000643"/>
    </source>
</evidence>
<dbReference type="HOGENOM" id="CLU_047155_0_2_9"/>
<dbReference type="Proteomes" id="UP000006238">
    <property type="component" value="Unassembled WGS sequence"/>
</dbReference>
<proteinExistence type="inferred from homology"/>
<name>D4S173_9FIRM</name>
<feature type="region of interest" description="Involved in Mg(2+) ion dislocation from EF-Tu" evidence="6">
    <location>
        <begin position="79"/>
        <end position="82"/>
    </location>
</feature>
<dbReference type="InterPro" id="IPR009060">
    <property type="entry name" value="UBA-like_sf"/>
</dbReference>
<comment type="subcellular location">
    <subcellularLocation>
        <location evidence="6 8">Cytoplasm</location>
    </subcellularLocation>
</comment>
<evidence type="ECO:0000256" key="1">
    <source>
        <dbReference type="ARBA" id="ARBA00005532"/>
    </source>
</evidence>
<evidence type="ECO:0000256" key="3">
    <source>
        <dbReference type="ARBA" id="ARBA00022768"/>
    </source>
</evidence>
<organism evidence="10 11">
    <name type="scientific">Eshraghiella crossota DSM 2876</name>
    <dbReference type="NCBI Taxonomy" id="511680"/>
    <lineage>
        <taxon>Bacteria</taxon>
        <taxon>Bacillati</taxon>
        <taxon>Bacillota</taxon>
        <taxon>Clostridia</taxon>
        <taxon>Lachnospirales</taxon>
        <taxon>Lachnospiraceae</taxon>
        <taxon>Eshraghiella</taxon>
    </lineage>
</organism>
<dbReference type="Gene3D" id="3.30.479.20">
    <property type="entry name" value="Elongation factor Ts, dimerisation domain"/>
    <property type="match status" value="2"/>
</dbReference>
<evidence type="ECO:0000256" key="7">
    <source>
        <dbReference type="RuleBase" id="RU000642"/>
    </source>
</evidence>
<dbReference type="RefSeq" id="WP_005603684.1">
    <property type="nucleotide sequence ID" value="NZ_GG663524.1"/>
</dbReference>
<keyword evidence="11" id="KW-1185">Reference proteome</keyword>
<reference evidence="10 11" key="1">
    <citation type="submission" date="2010-02" db="EMBL/GenBank/DDBJ databases">
        <authorList>
            <person name="Weinstock G."/>
            <person name="Sodergren E."/>
            <person name="Clifton S."/>
            <person name="Fulton L."/>
            <person name="Fulton B."/>
            <person name="Courtney L."/>
            <person name="Fronick C."/>
            <person name="Harrison M."/>
            <person name="Strong C."/>
            <person name="Farmer C."/>
            <person name="Delahaunty K."/>
            <person name="Markovic C."/>
            <person name="Hall O."/>
            <person name="Minx P."/>
            <person name="Tomlinson C."/>
            <person name="Mitreva M."/>
            <person name="Nelson J."/>
            <person name="Hou S."/>
            <person name="Wollam A."/>
            <person name="Pepin K.H."/>
            <person name="Johnson M."/>
            <person name="Bhonagiri V."/>
            <person name="Zhang X."/>
            <person name="Suruliraj S."/>
            <person name="Warren W."/>
            <person name="Chinwalla A."/>
            <person name="Mardis E.R."/>
            <person name="Wilson R.K."/>
        </authorList>
    </citation>
    <scope>NUCLEOTIDE SEQUENCE [LARGE SCALE GENOMIC DNA]</scope>
    <source>
        <strain evidence="10 11">DSM 2876</strain>
    </source>
</reference>
<protein>
    <recommendedName>
        <fullName evidence="2 6">Elongation factor Ts</fullName>
        <shortName evidence="6">EF-Ts</shortName>
    </recommendedName>
</protein>
<evidence type="ECO:0000256" key="2">
    <source>
        <dbReference type="ARBA" id="ARBA00016956"/>
    </source>
</evidence>
<dbReference type="EMBL" id="ABWN01000033">
    <property type="protein sequence ID" value="EFF67963.1"/>
    <property type="molecule type" value="Genomic_DNA"/>
</dbReference>
<feature type="domain" description="Translation elongation factor EFTs/EF1B dimerisation" evidence="9">
    <location>
        <begin position="70"/>
        <end position="338"/>
    </location>
</feature>
<dbReference type="AlphaFoldDB" id="D4S173"/>
<dbReference type="CDD" id="cd14275">
    <property type="entry name" value="UBA_EF-Ts"/>
    <property type="match status" value="1"/>
</dbReference>
<keyword evidence="3 6" id="KW-0251">Elongation factor</keyword>
<comment type="function">
    <text evidence="5 6 7">Associates with the EF-Tu.GDP complex and induces the exchange of GDP to GTP. It remains bound to the aminoacyl-tRNA.EF-Tu.GTP complex up to the GTP hydrolysis stage on the ribosome.</text>
</comment>
<dbReference type="GeneID" id="98918014"/>
<evidence type="ECO:0000313" key="11">
    <source>
        <dbReference type="Proteomes" id="UP000006238"/>
    </source>
</evidence>
<dbReference type="GO" id="GO:0003746">
    <property type="term" value="F:translation elongation factor activity"/>
    <property type="evidence" value="ECO:0007669"/>
    <property type="project" value="UniProtKB-UniRule"/>
</dbReference>
<dbReference type="GO" id="GO:0005737">
    <property type="term" value="C:cytoplasm"/>
    <property type="evidence" value="ECO:0007669"/>
    <property type="project" value="UniProtKB-SubCell"/>
</dbReference>
<evidence type="ECO:0000256" key="6">
    <source>
        <dbReference type="HAMAP-Rule" id="MF_00050"/>
    </source>
</evidence>
<evidence type="ECO:0000256" key="5">
    <source>
        <dbReference type="ARBA" id="ARBA00025453"/>
    </source>
</evidence>
<dbReference type="SUPFAM" id="SSF46934">
    <property type="entry name" value="UBA-like"/>
    <property type="match status" value="1"/>
</dbReference>
<keyword evidence="4 6" id="KW-0648">Protein biosynthesis</keyword>
<dbReference type="FunFam" id="1.10.8.10:FF:000001">
    <property type="entry name" value="Elongation factor Ts"/>
    <property type="match status" value="1"/>
</dbReference>
<dbReference type="NCBIfam" id="TIGR00116">
    <property type="entry name" value="tsf"/>
    <property type="match status" value="1"/>
</dbReference>
<dbReference type="STRING" id="45851.BHV86_09110"/>
<dbReference type="PROSITE" id="PS01126">
    <property type="entry name" value="EF_TS_1"/>
    <property type="match status" value="1"/>
</dbReference>
<dbReference type="SUPFAM" id="SSF54713">
    <property type="entry name" value="Elongation factor Ts (EF-Ts), dimerisation domain"/>
    <property type="match status" value="2"/>
</dbReference>
<dbReference type="InterPro" id="IPR014039">
    <property type="entry name" value="Transl_elong_EFTs/EF1B_dimer"/>
</dbReference>
<dbReference type="eggNOG" id="COG0264">
    <property type="taxonomic scope" value="Bacteria"/>
</dbReference>
<gene>
    <name evidence="6 10" type="primary">tsf</name>
    <name evidence="10" type="ORF">BUTYVIB_01843</name>
</gene>
<dbReference type="Gene3D" id="1.10.8.10">
    <property type="entry name" value="DNA helicase RuvA subunit, C-terminal domain"/>
    <property type="match status" value="1"/>
</dbReference>
<accession>D4S173</accession>
<dbReference type="InterPro" id="IPR036402">
    <property type="entry name" value="EF-Ts_dimer_sf"/>
</dbReference>
<evidence type="ECO:0000259" key="9">
    <source>
        <dbReference type="Pfam" id="PF00889"/>
    </source>
</evidence>
<dbReference type="Pfam" id="PF00889">
    <property type="entry name" value="EF_TS"/>
    <property type="match status" value="1"/>
</dbReference>
<dbReference type="HAMAP" id="MF_00050">
    <property type="entry name" value="EF_Ts"/>
    <property type="match status" value="1"/>
</dbReference>
<dbReference type="PROSITE" id="PS01127">
    <property type="entry name" value="EF_TS_2"/>
    <property type="match status" value="1"/>
</dbReference>
<comment type="caution">
    <text evidence="10">The sequence shown here is derived from an EMBL/GenBank/DDBJ whole genome shotgun (WGS) entry which is preliminary data.</text>
</comment>
<comment type="similarity">
    <text evidence="1 6 7">Belongs to the EF-Ts family.</text>
</comment>
<keyword evidence="6" id="KW-0963">Cytoplasm</keyword>
<dbReference type="PANTHER" id="PTHR11741">
    <property type="entry name" value="ELONGATION FACTOR TS"/>
    <property type="match status" value="1"/>
</dbReference>
<sequence>MAITAAMVKELRELTGAGMMDCKKALGETDGDMDAAVEVLKKSGMAKVEKKASRIAAEGITRVASNGNTAVVVEVNSETDFVAKNATFHEFVQEVADKALTASVDKAGDGEDVVSILGMQSQLQEKTLTIGEKLSIRRFEKVTADAVASYIHGGGRIGVLVAADGDSSDAAKEALTNIAMQVAAMNPQYISRDEISADELAKIKEITIDSALNEATTLPKPIMNALIDKAINDKVWSDEDIAIFEEKKSNMNYVWNFVSKEAVAQLGQLALDDKENIVANKIFAGLVDGRISKQLKEICLLDQTYVKAEDGKQTVKAYLASVNPAIKLTKIVRYEVGEGMEKKNEDFAAEVAAQMGM</sequence>
<dbReference type="PANTHER" id="PTHR11741:SF0">
    <property type="entry name" value="ELONGATION FACTOR TS, MITOCHONDRIAL"/>
    <property type="match status" value="1"/>
</dbReference>
<evidence type="ECO:0000256" key="4">
    <source>
        <dbReference type="ARBA" id="ARBA00022917"/>
    </source>
</evidence>
<evidence type="ECO:0000313" key="10">
    <source>
        <dbReference type="EMBL" id="EFF67963.1"/>
    </source>
</evidence>
<dbReference type="InterPro" id="IPR001816">
    <property type="entry name" value="Transl_elong_EFTs/EF1B"/>
</dbReference>
<dbReference type="InterPro" id="IPR018101">
    <property type="entry name" value="Transl_elong_Ts_CS"/>
</dbReference>